<feature type="region of interest" description="Disordered" evidence="1">
    <location>
        <begin position="437"/>
        <end position="464"/>
    </location>
</feature>
<feature type="non-terminal residue" evidence="2">
    <location>
        <position position="1"/>
    </location>
</feature>
<evidence type="ECO:0000313" key="2">
    <source>
        <dbReference type="EMBL" id="CAK0842784.1"/>
    </source>
</evidence>
<comment type="caution">
    <text evidence="2">The sequence shown here is derived from an EMBL/GenBank/DDBJ whole genome shotgun (WGS) entry which is preliminary data.</text>
</comment>
<dbReference type="EMBL" id="CAUYUJ010014534">
    <property type="protein sequence ID" value="CAK0842784.1"/>
    <property type="molecule type" value="Genomic_DNA"/>
</dbReference>
<evidence type="ECO:0000256" key="1">
    <source>
        <dbReference type="SAM" id="MobiDB-lite"/>
    </source>
</evidence>
<dbReference type="InterPro" id="IPR050275">
    <property type="entry name" value="PGM_Phosphatase"/>
</dbReference>
<protein>
    <submittedName>
        <fullName evidence="2">Uncharacterized protein</fullName>
    </submittedName>
</protein>
<feature type="region of interest" description="Disordered" evidence="1">
    <location>
        <begin position="61"/>
        <end position="130"/>
    </location>
</feature>
<dbReference type="PANTHER" id="PTHR48100">
    <property type="entry name" value="BROAD-SPECIFICITY PHOSPHATASE YOR283W-RELATED"/>
    <property type="match status" value="1"/>
</dbReference>
<dbReference type="PANTHER" id="PTHR48100:SF1">
    <property type="entry name" value="HISTIDINE PHOSPHATASE FAMILY PROTEIN-RELATED"/>
    <property type="match status" value="1"/>
</dbReference>
<proteinExistence type="predicted"/>
<organism evidence="2 3">
    <name type="scientific">Prorocentrum cordatum</name>
    <dbReference type="NCBI Taxonomy" id="2364126"/>
    <lineage>
        <taxon>Eukaryota</taxon>
        <taxon>Sar</taxon>
        <taxon>Alveolata</taxon>
        <taxon>Dinophyceae</taxon>
        <taxon>Prorocentrales</taxon>
        <taxon>Prorocentraceae</taxon>
        <taxon>Prorocentrum</taxon>
    </lineage>
</organism>
<reference evidence="2" key="1">
    <citation type="submission" date="2023-10" db="EMBL/GenBank/DDBJ databases">
        <authorList>
            <person name="Chen Y."/>
            <person name="Shah S."/>
            <person name="Dougan E. K."/>
            <person name="Thang M."/>
            <person name="Chan C."/>
        </authorList>
    </citation>
    <scope>NUCLEOTIDE SEQUENCE [LARGE SCALE GENOMIC DNA]</scope>
</reference>
<dbReference type="SUPFAM" id="SSF53254">
    <property type="entry name" value="Phosphoglycerate mutase-like"/>
    <property type="match status" value="1"/>
</dbReference>
<name>A0ABN9TB56_9DINO</name>
<keyword evidence="3" id="KW-1185">Reference proteome</keyword>
<feature type="compositionally biased region" description="Basic and acidic residues" evidence="1">
    <location>
        <begin position="66"/>
        <end position="76"/>
    </location>
</feature>
<evidence type="ECO:0000313" key="3">
    <source>
        <dbReference type="Proteomes" id="UP001189429"/>
    </source>
</evidence>
<feature type="region of interest" description="Disordered" evidence="1">
    <location>
        <begin position="1"/>
        <end position="28"/>
    </location>
</feature>
<dbReference type="Gene3D" id="3.40.50.1240">
    <property type="entry name" value="Phosphoglycerate mutase-like"/>
    <property type="match status" value="1"/>
</dbReference>
<accession>A0ABN9TB56</accession>
<dbReference type="InterPro" id="IPR029033">
    <property type="entry name" value="His_PPase_superfam"/>
</dbReference>
<gene>
    <name evidence="2" type="ORF">PCOR1329_LOCUS37400</name>
</gene>
<sequence>RPRGRRQASGAAPEATPPSRRDCAAVEPGATLAARGGLGGPRTKRLVLIRHGRSTWNEFLGQHRQRQSEEQREPKRAAGLRGTLKHMVRGKARGPDAAEGPEGSPGGGAEDGDDFINFSSGGGGPQGYPAGAQRGLLASAARGVRKVGNALSHAKAYANQVDHPLSPGGLLQARALREAVGAAFACSPQPEDGDGAAALLACKSWYISPLLRALQTAAYALDGLKRRDPGVKLLVTPDAREIVKSRYSIDCEGKKDNVGVKVVARALAKTAETIADAETDDPTNRHLTESRQAELFGISSVLCALDLKEVGQEWWDDVRHMKKEDLRGDDDRVRRLTMRLLQDPAPIAGVVGHSLLFQRMIQLFLPRDRGEQLQIKAAMRNGAPETTKDPFDDKIMNCGVLVLTCRYPEREEGVPDLSKMEIQSVEFLFDGRMESALPPSETLGAEPQDLESYLGDFLDGGPEL</sequence>
<dbReference type="CDD" id="cd07040">
    <property type="entry name" value="HP"/>
    <property type="match status" value="1"/>
</dbReference>
<feature type="compositionally biased region" description="Basic residues" evidence="1">
    <location>
        <begin position="83"/>
        <end position="92"/>
    </location>
</feature>
<dbReference type="Proteomes" id="UP001189429">
    <property type="component" value="Unassembled WGS sequence"/>
</dbReference>